<feature type="compositionally biased region" description="Basic and acidic residues" evidence="1">
    <location>
        <begin position="310"/>
        <end position="334"/>
    </location>
</feature>
<keyword evidence="2" id="KW-0472">Membrane</keyword>
<accession>A0AAD6XBU2</accession>
<evidence type="ECO:0000313" key="4">
    <source>
        <dbReference type="Proteomes" id="UP001218188"/>
    </source>
</evidence>
<evidence type="ECO:0000256" key="1">
    <source>
        <dbReference type="SAM" id="MobiDB-lite"/>
    </source>
</evidence>
<evidence type="ECO:0000313" key="3">
    <source>
        <dbReference type="EMBL" id="KAJ7044167.1"/>
    </source>
</evidence>
<feature type="transmembrane region" description="Helical" evidence="2">
    <location>
        <begin position="212"/>
        <end position="232"/>
    </location>
</feature>
<dbReference type="AlphaFoldDB" id="A0AAD6XBU2"/>
<gene>
    <name evidence="3" type="ORF">C8F04DRAFT_942477</name>
</gene>
<keyword evidence="2" id="KW-1133">Transmembrane helix</keyword>
<keyword evidence="4" id="KW-1185">Reference proteome</keyword>
<feature type="transmembrane region" description="Helical" evidence="2">
    <location>
        <begin position="12"/>
        <end position="33"/>
    </location>
</feature>
<feature type="transmembrane region" description="Helical" evidence="2">
    <location>
        <begin position="244"/>
        <end position="264"/>
    </location>
</feature>
<dbReference type="Gene3D" id="1.20.1070.10">
    <property type="entry name" value="Rhodopsin 7-helix transmembrane proteins"/>
    <property type="match status" value="1"/>
</dbReference>
<protein>
    <submittedName>
        <fullName evidence="3">Uncharacterized protein</fullName>
    </submittedName>
</protein>
<keyword evidence="2" id="KW-0812">Transmembrane</keyword>
<dbReference type="Proteomes" id="UP001218188">
    <property type="component" value="Unassembled WGS sequence"/>
</dbReference>
<feature type="transmembrane region" description="Helical" evidence="2">
    <location>
        <begin position="84"/>
        <end position="101"/>
    </location>
</feature>
<proteinExistence type="predicted"/>
<sequence length="356" mass="40154">MGRAAPALLDVWIYFNLVSNTILLPLLVATFLFSKRVKRHRDPTLINVCMTWILSGIFSLLLFYGGQTSGPEPEKPLCIAQTALLYGITPMWSVAVLVLFSRMIHVMNEEPGAPPVSRSKMIAMLCAPYVVQTAFSIAALAGSLAHPENVTRKRRFFYCALHLPPLAMTMTLFTAAMGVCISGLMVYLAVLLYRNWHGMRDAGRPSRVDGQILLRIVIFGFYIFFGFVVNILNILAPHNLAPDMYAATVGTVIFLVFGTQADVVRAWCFWLRDPADARLETIYLPREPSWRYSLDLLKSAVPPLEELEEKNEMEQKRDLERVWEKEMDKEKAERSIAWGERPDSNAIPPDTPSTQV</sequence>
<feature type="transmembrane region" description="Helical" evidence="2">
    <location>
        <begin position="122"/>
        <end position="146"/>
    </location>
</feature>
<feature type="transmembrane region" description="Helical" evidence="2">
    <location>
        <begin position="166"/>
        <end position="192"/>
    </location>
</feature>
<organism evidence="3 4">
    <name type="scientific">Mycena alexandri</name>
    <dbReference type="NCBI Taxonomy" id="1745969"/>
    <lineage>
        <taxon>Eukaryota</taxon>
        <taxon>Fungi</taxon>
        <taxon>Dikarya</taxon>
        <taxon>Basidiomycota</taxon>
        <taxon>Agaricomycotina</taxon>
        <taxon>Agaricomycetes</taxon>
        <taxon>Agaricomycetidae</taxon>
        <taxon>Agaricales</taxon>
        <taxon>Marasmiineae</taxon>
        <taxon>Mycenaceae</taxon>
        <taxon>Mycena</taxon>
    </lineage>
</organism>
<comment type="caution">
    <text evidence="3">The sequence shown here is derived from an EMBL/GenBank/DDBJ whole genome shotgun (WGS) entry which is preliminary data.</text>
</comment>
<dbReference type="EMBL" id="JARJCM010000008">
    <property type="protein sequence ID" value="KAJ7044167.1"/>
    <property type="molecule type" value="Genomic_DNA"/>
</dbReference>
<feature type="region of interest" description="Disordered" evidence="1">
    <location>
        <begin position="308"/>
        <end position="356"/>
    </location>
</feature>
<feature type="transmembrane region" description="Helical" evidence="2">
    <location>
        <begin position="45"/>
        <end position="64"/>
    </location>
</feature>
<reference evidence="3" key="1">
    <citation type="submission" date="2023-03" db="EMBL/GenBank/DDBJ databases">
        <title>Massive genome expansion in bonnet fungi (Mycena s.s.) driven by repeated elements and novel gene families across ecological guilds.</title>
        <authorList>
            <consortium name="Lawrence Berkeley National Laboratory"/>
            <person name="Harder C.B."/>
            <person name="Miyauchi S."/>
            <person name="Viragh M."/>
            <person name="Kuo A."/>
            <person name="Thoen E."/>
            <person name="Andreopoulos B."/>
            <person name="Lu D."/>
            <person name="Skrede I."/>
            <person name="Drula E."/>
            <person name="Henrissat B."/>
            <person name="Morin E."/>
            <person name="Kohler A."/>
            <person name="Barry K."/>
            <person name="LaButti K."/>
            <person name="Morin E."/>
            <person name="Salamov A."/>
            <person name="Lipzen A."/>
            <person name="Mereny Z."/>
            <person name="Hegedus B."/>
            <person name="Baldrian P."/>
            <person name="Stursova M."/>
            <person name="Weitz H."/>
            <person name="Taylor A."/>
            <person name="Grigoriev I.V."/>
            <person name="Nagy L.G."/>
            <person name="Martin F."/>
            <person name="Kauserud H."/>
        </authorList>
    </citation>
    <scope>NUCLEOTIDE SEQUENCE</scope>
    <source>
        <strain evidence="3">CBHHK200</strain>
    </source>
</reference>
<name>A0AAD6XBU2_9AGAR</name>
<evidence type="ECO:0000256" key="2">
    <source>
        <dbReference type="SAM" id="Phobius"/>
    </source>
</evidence>